<proteinExistence type="predicted"/>
<gene>
    <name evidence="3" type="ORF">EVOR1521_LOCUS12615</name>
</gene>
<sequence>MAFRSARSARLGGPSDRRRDFGSRTNSLPPTPSPRLARSAPAPGLPALVLPRSPSAGAKSSRGGSSRSDALAQNAAEAAPKGEEPARSEDAGYSPSADGESEDEELAEQLLELEELTAHLARRDRGENARPPTGGSESTTAPASCLTVTSVDEDPVTADAPDAAEDSWDLQGAPRAHQEMAQLRLPHGCRLETSQASFAQLFYTIDVAEGPFTPASLTFWVKIFQEYPLPGSVSVRCTKRVFHPSIDAQTGAVAIPGQPELGDATELKLSSLLSALTTLVKAPASVPSPLNPEAATLLAADPEEFRRAVRLAMNGGEVNAQRYDKVVGPKAAAAPVKVAAVSEKMRLDLMNLEVMKEDFKATAAAYLENNRAELRVLR</sequence>
<reference evidence="3" key="1">
    <citation type="submission" date="2023-08" db="EMBL/GenBank/DDBJ databases">
        <authorList>
            <person name="Chen Y."/>
            <person name="Shah S."/>
            <person name="Dougan E. K."/>
            <person name="Thang M."/>
            <person name="Chan C."/>
        </authorList>
    </citation>
    <scope>NUCLEOTIDE SEQUENCE</scope>
</reference>
<dbReference type="PROSITE" id="PS50127">
    <property type="entry name" value="UBC_2"/>
    <property type="match status" value="1"/>
</dbReference>
<feature type="domain" description="UBC core" evidence="2">
    <location>
        <begin position="171"/>
        <end position="318"/>
    </location>
</feature>
<feature type="compositionally biased region" description="Basic and acidic residues" evidence="1">
    <location>
        <begin position="80"/>
        <end position="90"/>
    </location>
</feature>
<organism evidence="3 4">
    <name type="scientific">Effrenium voratum</name>
    <dbReference type="NCBI Taxonomy" id="2562239"/>
    <lineage>
        <taxon>Eukaryota</taxon>
        <taxon>Sar</taxon>
        <taxon>Alveolata</taxon>
        <taxon>Dinophyceae</taxon>
        <taxon>Suessiales</taxon>
        <taxon>Symbiodiniaceae</taxon>
        <taxon>Effrenium</taxon>
    </lineage>
</organism>
<feature type="region of interest" description="Disordered" evidence="1">
    <location>
        <begin position="1"/>
        <end position="106"/>
    </location>
</feature>
<dbReference type="EMBL" id="CAUJNA010001336">
    <property type="protein sequence ID" value="CAJ1386181.1"/>
    <property type="molecule type" value="Genomic_DNA"/>
</dbReference>
<protein>
    <recommendedName>
        <fullName evidence="2">UBC core domain-containing protein</fullName>
    </recommendedName>
</protein>
<dbReference type="InterPro" id="IPR000608">
    <property type="entry name" value="UBC"/>
</dbReference>
<accession>A0AA36IEH6</accession>
<feature type="region of interest" description="Disordered" evidence="1">
    <location>
        <begin position="120"/>
        <end position="144"/>
    </location>
</feature>
<dbReference type="SUPFAM" id="SSF54495">
    <property type="entry name" value="UBC-like"/>
    <property type="match status" value="1"/>
</dbReference>
<dbReference type="Proteomes" id="UP001178507">
    <property type="component" value="Unassembled WGS sequence"/>
</dbReference>
<keyword evidence="4" id="KW-1185">Reference proteome</keyword>
<evidence type="ECO:0000313" key="4">
    <source>
        <dbReference type="Proteomes" id="UP001178507"/>
    </source>
</evidence>
<name>A0AA36IEH6_9DINO</name>
<evidence type="ECO:0000313" key="3">
    <source>
        <dbReference type="EMBL" id="CAJ1386181.1"/>
    </source>
</evidence>
<evidence type="ECO:0000259" key="2">
    <source>
        <dbReference type="PROSITE" id="PS50127"/>
    </source>
</evidence>
<dbReference type="Pfam" id="PF00179">
    <property type="entry name" value="UQ_con"/>
    <property type="match status" value="1"/>
</dbReference>
<feature type="compositionally biased region" description="Low complexity" evidence="1">
    <location>
        <begin position="34"/>
        <end position="79"/>
    </location>
</feature>
<dbReference type="InterPro" id="IPR016135">
    <property type="entry name" value="UBQ-conjugating_enzyme/RWD"/>
</dbReference>
<dbReference type="AlphaFoldDB" id="A0AA36IEH6"/>
<dbReference type="Gene3D" id="3.10.110.10">
    <property type="entry name" value="Ubiquitin Conjugating Enzyme"/>
    <property type="match status" value="1"/>
</dbReference>
<comment type="caution">
    <text evidence="3">The sequence shown here is derived from an EMBL/GenBank/DDBJ whole genome shotgun (WGS) entry which is preliminary data.</text>
</comment>
<feature type="compositionally biased region" description="Polar residues" evidence="1">
    <location>
        <begin position="135"/>
        <end position="144"/>
    </location>
</feature>
<evidence type="ECO:0000256" key="1">
    <source>
        <dbReference type="SAM" id="MobiDB-lite"/>
    </source>
</evidence>